<dbReference type="SUPFAM" id="SSF52833">
    <property type="entry name" value="Thioredoxin-like"/>
    <property type="match status" value="2"/>
</dbReference>
<dbReference type="InterPro" id="IPR013766">
    <property type="entry name" value="Thioredoxin_domain"/>
</dbReference>
<dbReference type="CDD" id="cd02982">
    <property type="entry name" value="PDI_b'_family"/>
    <property type="match status" value="1"/>
</dbReference>
<evidence type="ECO:0000256" key="2">
    <source>
        <dbReference type="ARBA" id="ARBA00002692"/>
    </source>
</evidence>
<evidence type="ECO:0000256" key="8">
    <source>
        <dbReference type="ARBA" id="ARBA00023284"/>
    </source>
</evidence>
<accession>G2R6V6</accession>
<evidence type="ECO:0000259" key="10">
    <source>
        <dbReference type="Pfam" id="PF00085"/>
    </source>
</evidence>
<keyword evidence="7" id="KW-0413">Isomerase</keyword>
<keyword evidence="6" id="KW-0256">Endoplasmic reticulum</keyword>
<dbReference type="GO" id="GO:0006457">
    <property type="term" value="P:protein folding"/>
    <property type="evidence" value="ECO:0007669"/>
    <property type="project" value="TreeGrafter"/>
</dbReference>
<evidence type="ECO:0000256" key="5">
    <source>
        <dbReference type="ARBA" id="ARBA00012723"/>
    </source>
</evidence>
<comment type="subcellular location">
    <subcellularLocation>
        <location evidence="3">Endoplasmic reticulum lumen</location>
    </subcellularLocation>
</comment>
<evidence type="ECO:0000313" key="12">
    <source>
        <dbReference type="Proteomes" id="UP000008181"/>
    </source>
</evidence>
<dbReference type="InterPro" id="IPR036249">
    <property type="entry name" value="Thioredoxin-like_sf"/>
</dbReference>
<evidence type="ECO:0000256" key="9">
    <source>
        <dbReference type="ARBA" id="ARBA00039846"/>
    </source>
</evidence>
<keyword evidence="12" id="KW-1185">Reference proteome</keyword>
<evidence type="ECO:0000313" key="11">
    <source>
        <dbReference type="EMBL" id="AEO68534.1"/>
    </source>
</evidence>
<dbReference type="Gene3D" id="3.40.30.10">
    <property type="entry name" value="Glutaredoxin"/>
    <property type="match status" value="2"/>
</dbReference>
<evidence type="ECO:0000256" key="7">
    <source>
        <dbReference type="ARBA" id="ARBA00023235"/>
    </source>
</evidence>
<dbReference type="GO" id="GO:0005788">
    <property type="term" value="C:endoplasmic reticulum lumen"/>
    <property type="evidence" value="ECO:0007669"/>
    <property type="project" value="UniProtKB-SubCell"/>
</dbReference>
<proteinExistence type="inferred from homology"/>
<dbReference type="RefSeq" id="XP_003654870.1">
    <property type="nucleotide sequence ID" value="XM_003654822.1"/>
</dbReference>
<dbReference type="GO" id="GO:0003756">
    <property type="term" value="F:protein disulfide isomerase activity"/>
    <property type="evidence" value="ECO:0007669"/>
    <property type="project" value="UniProtKB-EC"/>
</dbReference>
<name>G2R6V6_THETT</name>
<dbReference type="EC" id="5.3.4.1" evidence="5"/>
<dbReference type="OrthoDB" id="427280at2759"/>
<dbReference type="HOGENOM" id="CLU_025879_0_0_1"/>
<dbReference type="GeneID" id="11516088"/>
<evidence type="ECO:0000256" key="6">
    <source>
        <dbReference type="ARBA" id="ARBA00022824"/>
    </source>
</evidence>
<dbReference type="eggNOG" id="KOG0190">
    <property type="taxonomic scope" value="Eukaryota"/>
</dbReference>
<protein>
    <recommendedName>
        <fullName evidence="9">Protein disulfide-isomerase</fullName>
        <ecNumber evidence="5">5.3.4.1</ecNumber>
    </recommendedName>
</protein>
<dbReference type="PANTHER" id="PTHR18929">
    <property type="entry name" value="PROTEIN DISULFIDE ISOMERASE"/>
    <property type="match status" value="1"/>
</dbReference>
<dbReference type="Pfam" id="PF00085">
    <property type="entry name" value="Thioredoxin"/>
    <property type="match status" value="1"/>
</dbReference>
<dbReference type="KEGG" id="ttt:THITE_124872"/>
<evidence type="ECO:0000256" key="4">
    <source>
        <dbReference type="ARBA" id="ARBA00006347"/>
    </source>
</evidence>
<comment type="function">
    <text evidence="2">Participates in the folding of proteins containing disulfide bonds, may be involved in glycosylation, prolyl hydroxylation and triglyceride transfer.</text>
</comment>
<dbReference type="EMBL" id="CP003011">
    <property type="protein sequence ID" value="AEO68534.1"/>
    <property type="molecule type" value="Genomic_DNA"/>
</dbReference>
<dbReference type="GO" id="GO:0034976">
    <property type="term" value="P:response to endoplasmic reticulum stress"/>
    <property type="evidence" value="ECO:0007669"/>
    <property type="project" value="TreeGrafter"/>
</dbReference>
<dbReference type="Proteomes" id="UP000008181">
    <property type="component" value="Chromosome 3"/>
</dbReference>
<keyword evidence="8" id="KW-0676">Redox-active center</keyword>
<evidence type="ECO:0000256" key="1">
    <source>
        <dbReference type="ARBA" id="ARBA00001182"/>
    </source>
</evidence>
<dbReference type="AlphaFoldDB" id="G2R6V6"/>
<evidence type="ECO:0000256" key="3">
    <source>
        <dbReference type="ARBA" id="ARBA00004319"/>
    </source>
</evidence>
<dbReference type="STRING" id="578455.G2R6V6"/>
<gene>
    <name evidence="11" type="ORF">THITE_124872</name>
</gene>
<reference evidence="11 12" key="1">
    <citation type="journal article" date="2011" name="Nat. Biotechnol.">
        <title>Comparative genomic analysis of the thermophilic biomass-degrading fungi Myceliophthora thermophila and Thielavia terrestris.</title>
        <authorList>
            <person name="Berka R.M."/>
            <person name="Grigoriev I.V."/>
            <person name="Otillar R."/>
            <person name="Salamov A."/>
            <person name="Grimwood J."/>
            <person name="Reid I."/>
            <person name="Ishmael N."/>
            <person name="John T."/>
            <person name="Darmond C."/>
            <person name="Moisan M.-C."/>
            <person name="Henrissat B."/>
            <person name="Coutinho P.M."/>
            <person name="Lombard V."/>
            <person name="Natvig D.O."/>
            <person name="Lindquist E."/>
            <person name="Schmutz J."/>
            <person name="Lucas S."/>
            <person name="Harris P."/>
            <person name="Powlowski J."/>
            <person name="Bellemare A."/>
            <person name="Taylor D."/>
            <person name="Butler G."/>
            <person name="de Vries R.P."/>
            <person name="Allijn I.E."/>
            <person name="van den Brink J."/>
            <person name="Ushinsky S."/>
            <person name="Storms R."/>
            <person name="Powell A.J."/>
            <person name="Paulsen I.T."/>
            <person name="Elbourne L.D.H."/>
            <person name="Baker S.E."/>
            <person name="Magnuson J."/>
            <person name="LaBoissiere S."/>
            <person name="Clutterbuck A.J."/>
            <person name="Martinez D."/>
            <person name="Wogulis M."/>
            <person name="de Leon A.L."/>
            <person name="Rey M.W."/>
            <person name="Tsang A."/>
        </authorList>
    </citation>
    <scope>NUCLEOTIDE SEQUENCE [LARGE SCALE GENOMIC DNA]</scope>
    <source>
        <strain evidence="12">ATCC 38088 / NRRL 8126</strain>
    </source>
</reference>
<sequence>MDPQVFEQEWSSLLDGEADEKLVSVDCSVETELCQRHDVSSFPAIRLHHQNGRRTRYRGPRKASEILGFLRRTTRPAVSFVTSQNATAFQAIDDVVFIGRFGPDHEHLRSQFDQAARTYHDRFSFAVAEARQGQEPTLACYNNLDGEHKSTAEFASPRAIPAFVKLCSAPLIPELMRSNELSFYESRKSIVHYFVHNEKEREAYVAEMRPLAKKLREYLHFVTTDANEYADAAEMMGLRRGAGGLSVQNPNTGDVYPYARREKITAATVEAFLGDIVQGKVQPWRGDAGHDEL</sequence>
<dbReference type="PANTHER" id="PTHR18929:SF132">
    <property type="entry name" value="PROTEIN DISULFIDE-ISOMERASE A3"/>
    <property type="match status" value="1"/>
</dbReference>
<dbReference type="Pfam" id="PF13848">
    <property type="entry name" value="Thioredoxin_6"/>
    <property type="match status" value="1"/>
</dbReference>
<comment type="catalytic activity">
    <reaction evidence="1">
        <text>Catalyzes the rearrangement of -S-S- bonds in proteins.</text>
        <dbReference type="EC" id="5.3.4.1"/>
    </reaction>
</comment>
<organism evidence="11 12">
    <name type="scientific">Thermothielavioides terrestris (strain ATCC 38088 / NRRL 8126)</name>
    <name type="common">Thielavia terrestris</name>
    <dbReference type="NCBI Taxonomy" id="578455"/>
    <lineage>
        <taxon>Eukaryota</taxon>
        <taxon>Fungi</taxon>
        <taxon>Dikarya</taxon>
        <taxon>Ascomycota</taxon>
        <taxon>Pezizomycotina</taxon>
        <taxon>Sordariomycetes</taxon>
        <taxon>Sordariomycetidae</taxon>
        <taxon>Sordariales</taxon>
        <taxon>Chaetomiaceae</taxon>
        <taxon>Thermothielavioides</taxon>
        <taxon>Thermothielavioides terrestris</taxon>
    </lineage>
</organism>
<feature type="domain" description="Thioredoxin" evidence="10">
    <location>
        <begin position="19"/>
        <end position="70"/>
    </location>
</feature>
<comment type="similarity">
    <text evidence="4">Belongs to the protein disulfide isomerase family.</text>
</comment>
<dbReference type="CDD" id="cd02961">
    <property type="entry name" value="PDI_a_family"/>
    <property type="match status" value="1"/>
</dbReference>